<name>A0ABR2XJU5_9PEZI</name>
<evidence type="ECO:0000313" key="4">
    <source>
        <dbReference type="EMBL" id="KAK9774063.1"/>
    </source>
</evidence>
<evidence type="ECO:0000313" key="5">
    <source>
        <dbReference type="Proteomes" id="UP001465668"/>
    </source>
</evidence>
<evidence type="ECO:0000256" key="1">
    <source>
        <dbReference type="ARBA" id="ARBA00001933"/>
    </source>
</evidence>
<dbReference type="SUPFAM" id="SSF53383">
    <property type="entry name" value="PLP-dependent transferases"/>
    <property type="match status" value="1"/>
</dbReference>
<dbReference type="PANTHER" id="PTHR42699:SF1">
    <property type="entry name" value="CYSTATHIONINE GAMMA-SYNTHASE-RELATED"/>
    <property type="match status" value="1"/>
</dbReference>
<dbReference type="InterPro" id="IPR000277">
    <property type="entry name" value="Cys/Met-Metab_PyrdxlP-dep_enz"/>
</dbReference>
<dbReference type="InterPro" id="IPR051750">
    <property type="entry name" value="Trans-sulfuration_enzymes"/>
</dbReference>
<reference evidence="4 5" key="1">
    <citation type="submission" date="2024-02" db="EMBL/GenBank/DDBJ databases">
        <title>First draft genome assembly of two strains of Seiridium cardinale.</title>
        <authorList>
            <person name="Emiliani G."/>
            <person name="Scali E."/>
        </authorList>
    </citation>
    <scope>NUCLEOTIDE SEQUENCE [LARGE SCALE GENOMIC DNA]</scope>
    <source>
        <strain evidence="4 5">BM-138-000479</strain>
    </source>
</reference>
<keyword evidence="2 3" id="KW-0663">Pyridoxal phosphate</keyword>
<dbReference type="InterPro" id="IPR015422">
    <property type="entry name" value="PyrdxlP-dep_Trfase_small"/>
</dbReference>
<gene>
    <name evidence="4" type="ORF">SCAR479_09177</name>
</gene>
<dbReference type="EMBL" id="JARVKM010000044">
    <property type="protein sequence ID" value="KAK9774063.1"/>
    <property type="molecule type" value="Genomic_DNA"/>
</dbReference>
<dbReference type="Gene3D" id="3.90.1150.10">
    <property type="entry name" value="Aspartate Aminotransferase, domain 1"/>
    <property type="match status" value="1"/>
</dbReference>
<protein>
    <submittedName>
        <fullName evidence="4">Cystathionine gamma-synthase</fullName>
    </submittedName>
</protein>
<organism evidence="4 5">
    <name type="scientific">Seiridium cardinale</name>
    <dbReference type="NCBI Taxonomy" id="138064"/>
    <lineage>
        <taxon>Eukaryota</taxon>
        <taxon>Fungi</taxon>
        <taxon>Dikarya</taxon>
        <taxon>Ascomycota</taxon>
        <taxon>Pezizomycotina</taxon>
        <taxon>Sordariomycetes</taxon>
        <taxon>Xylariomycetidae</taxon>
        <taxon>Amphisphaeriales</taxon>
        <taxon>Sporocadaceae</taxon>
        <taxon>Seiridium</taxon>
    </lineage>
</organism>
<keyword evidence="5" id="KW-1185">Reference proteome</keyword>
<dbReference type="Pfam" id="PF01053">
    <property type="entry name" value="Cys_Met_Meta_PP"/>
    <property type="match status" value="1"/>
</dbReference>
<comment type="similarity">
    <text evidence="3">Belongs to the trans-sulfuration enzymes family.</text>
</comment>
<dbReference type="Proteomes" id="UP001465668">
    <property type="component" value="Unassembled WGS sequence"/>
</dbReference>
<evidence type="ECO:0000256" key="2">
    <source>
        <dbReference type="ARBA" id="ARBA00022898"/>
    </source>
</evidence>
<proteinExistence type="inferred from homology"/>
<dbReference type="InterPro" id="IPR015424">
    <property type="entry name" value="PyrdxlP-dep_Trfase"/>
</dbReference>
<comment type="caution">
    <text evidence="4">The sequence shown here is derived from an EMBL/GenBank/DDBJ whole genome shotgun (WGS) entry which is preliminary data.</text>
</comment>
<accession>A0ABR2XJU5</accession>
<sequence>MSGSVIVNPQSSFYEAIHARLTAIWKHILFPGDIGILASNCHGFVERVQFCSCSALAVANVLPQHPSVGRVNYPALVPTRHLYERYCRQNCGYGYVLSIIFHEPQSAMAFHDDLDVCKGTSIGANFTLELPYAQLTHFPEMDLAEANGVPRHINALDAAEGFRHRAETVVSQESLGTLGSDKGALWGLEDINTCASE</sequence>
<evidence type="ECO:0000256" key="3">
    <source>
        <dbReference type="RuleBase" id="RU362118"/>
    </source>
</evidence>
<dbReference type="PANTHER" id="PTHR42699">
    <property type="match status" value="1"/>
</dbReference>
<comment type="cofactor">
    <cofactor evidence="1 3">
        <name>pyridoxal 5'-phosphate</name>
        <dbReference type="ChEBI" id="CHEBI:597326"/>
    </cofactor>
</comment>